<keyword evidence="2" id="KW-1133">Transmembrane helix</keyword>
<dbReference type="EMBL" id="VSRR010035882">
    <property type="protein sequence ID" value="MPC73005.1"/>
    <property type="molecule type" value="Genomic_DNA"/>
</dbReference>
<gene>
    <name evidence="3" type="ORF">E2C01_067321</name>
</gene>
<feature type="compositionally biased region" description="Polar residues" evidence="1">
    <location>
        <begin position="1"/>
        <end position="15"/>
    </location>
</feature>
<evidence type="ECO:0000313" key="3">
    <source>
        <dbReference type="EMBL" id="MPC73005.1"/>
    </source>
</evidence>
<keyword evidence="2" id="KW-0472">Membrane</keyword>
<protein>
    <submittedName>
        <fullName evidence="3">Uncharacterized protein</fullName>
    </submittedName>
</protein>
<name>A0A5B7HTB9_PORTR</name>
<feature type="region of interest" description="Disordered" evidence="1">
    <location>
        <begin position="1"/>
        <end position="26"/>
    </location>
</feature>
<accession>A0A5B7HTB9</accession>
<evidence type="ECO:0000256" key="1">
    <source>
        <dbReference type="SAM" id="MobiDB-lite"/>
    </source>
</evidence>
<dbReference type="OrthoDB" id="43807at2759"/>
<keyword evidence="4" id="KW-1185">Reference proteome</keyword>
<feature type="transmembrane region" description="Helical" evidence="2">
    <location>
        <begin position="76"/>
        <end position="92"/>
    </location>
</feature>
<proteinExistence type="predicted"/>
<evidence type="ECO:0000313" key="4">
    <source>
        <dbReference type="Proteomes" id="UP000324222"/>
    </source>
</evidence>
<dbReference type="Proteomes" id="UP000324222">
    <property type="component" value="Unassembled WGS sequence"/>
</dbReference>
<comment type="caution">
    <text evidence="3">The sequence shown here is derived from an EMBL/GenBank/DDBJ whole genome shotgun (WGS) entry which is preliminary data.</text>
</comment>
<dbReference type="AlphaFoldDB" id="A0A5B7HTB9"/>
<organism evidence="3 4">
    <name type="scientific">Portunus trituberculatus</name>
    <name type="common">Swimming crab</name>
    <name type="synonym">Neptunus trituberculatus</name>
    <dbReference type="NCBI Taxonomy" id="210409"/>
    <lineage>
        <taxon>Eukaryota</taxon>
        <taxon>Metazoa</taxon>
        <taxon>Ecdysozoa</taxon>
        <taxon>Arthropoda</taxon>
        <taxon>Crustacea</taxon>
        <taxon>Multicrustacea</taxon>
        <taxon>Malacostraca</taxon>
        <taxon>Eumalacostraca</taxon>
        <taxon>Eucarida</taxon>
        <taxon>Decapoda</taxon>
        <taxon>Pleocyemata</taxon>
        <taxon>Brachyura</taxon>
        <taxon>Eubrachyura</taxon>
        <taxon>Portunoidea</taxon>
        <taxon>Portunidae</taxon>
        <taxon>Portuninae</taxon>
        <taxon>Portunus</taxon>
    </lineage>
</organism>
<sequence>MWALVSLQSSSSRTAATPPGDGAAQVSPLKGVVATQLKKLMSSCCVLRVNDFCVYRVSTSKRKQTPKEFVSGKLNYLLYVLLLLFLTFLKPLC</sequence>
<reference evidence="3" key="1">
    <citation type="submission" date="2019-05" db="EMBL/GenBank/DDBJ databases">
        <title>Another draft genome of Portunus trituberculatus and its Hox gene families provides insights of decapod evolution.</title>
        <authorList>
            <person name="Jeong J.-H."/>
            <person name="Song I."/>
            <person name="Kim S."/>
            <person name="Choi T."/>
            <person name="Kim D."/>
            <person name="Ryu S."/>
            <person name="Kim W."/>
        </authorList>
    </citation>
    <scope>NUCLEOTIDE SEQUENCE [LARGE SCALE GENOMIC DNA]</scope>
    <source>
        <tissue evidence="3">Muscle</tissue>
    </source>
</reference>
<evidence type="ECO:0000256" key="2">
    <source>
        <dbReference type="SAM" id="Phobius"/>
    </source>
</evidence>
<keyword evidence="2" id="KW-0812">Transmembrane</keyword>